<dbReference type="AlphaFoldDB" id="A0AAV7GKM3"/>
<gene>
    <name evidence="1" type="ORF">IEQ34_014558</name>
</gene>
<organism evidence="1 2">
    <name type="scientific">Dendrobium chrysotoxum</name>
    <name type="common">Orchid</name>
    <dbReference type="NCBI Taxonomy" id="161865"/>
    <lineage>
        <taxon>Eukaryota</taxon>
        <taxon>Viridiplantae</taxon>
        <taxon>Streptophyta</taxon>
        <taxon>Embryophyta</taxon>
        <taxon>Tracheophyta</taxon>
        <taxon>Spermatophyta</taxon>
        <taxon>Magnoliopsida</taxon>
        <taxon>Liliopsida</taxon>
        <taxon>Asparagales</taxon>
        <taxon>Orchidaceae</taxon>
        <taxon>Epidendroideae</taxon>
        <taxon>Malaxideae</taxon>
        <taxon>Dendrobiinae</taxon>
        <taxon>Dendrobium</taxon>
    </lineage>
</organism>
<keyword evidence="2" id="KW-1185">Reference proteome</keyword>
<comment type="caution">
    <text evidence="1">The sequence shown here is derived from an EMBL/GenBank/DDBJ whole genome shotgun (WGS) entry which is preliminary data.</text>
</comment>
<name>A0AAV7GKM3_DENCH</name>
<proteinExistence type="predicted"/>
<dbReference type="Proteomes" id="UP000775213">
    <property type="component" value="Unassembled WGS sequence"/>
</dbReference>
<evidence type="ECO:0000313" key="2">
    <source>
        <dbReference type="Proteomes" id="UP000775213"/>
    </source>
</evidence>
<sequence length="199" mass="22745">MLEELPSFLNIGEKDILRILNFPDTESLQQKLCYISQCVAEECLFKVGLSSQAGRSHAIQLKKSEKIHEITSSAFKYSANFSPNSIKEIRSSSLKKREIKDKMIIPRDSDGRMEDCGIQSLKIHILEEVLKHNLEHQSLEERFTCNFFKDVRLIHHKIEIEVVGLSQASKDSTPDSGEYDIESKLKTVFSNDDDDVEIV</sequence>
<reference evidence="1 2" key="1">
    <citation type="journal article" date="2021" name="Hortic Res">
        <title>Chromosome-scale assembly of the Dendrobium chrysotoxum genome enhances the understanding of orchid evolution.</title>
        <authorList>
            <person name="Zhang Y."/>
            <person name="Zhang G.Q."/>
            <person name="Zhang D."/>
            <person name="Liu X.D."/>
            <person name="Xu X.Y."/>
            <person name="Sun W.H."/>
            <person name="Yu X."/>
            <person name="Zhu X."/>
            <person name="Wang Z.W."/>
            <person name="Zhao X."/>
            <person name="Zhong W.Y."/>
            <person name="Chen H."/>
            <person name="Yin W.L."/>
            <person name="Huang T."/>
            <person name="Niu S.C."/>
            <person name="Liu Z.J."/>
        </authorList>
    </citation>
    <scope>NUCLEOTIDE SEQUENCE [LARGE SCALE GENOMIC DNA]</scope>
    <source>
        <strain evidence="1">Lindl</strain>
    </source>
</reference>
<evidence type="ECO:0008006" key="3">
    <source>
        <dbReference type="Google" id="ProtNLM"/>
    </source>
</evidence>
<protein>
    <recommendedName>
        <fullName evidence="3">RNA polymerase alpha subunit</fullName>
    </recommendedName>
</protein>
<evidence type="ECO:0000313" key="1">
    <source>
        <dbReference type="EMBL" id="KAH0456651.1"/>
    </source>
</evidence>
<dbReference type="EMBL" id="JAGFBR010000013">
    <property type="protein sequence ID" value="KAH0456651.1"/>
    <property type="molecule type" value="Genomic_DNA"/>
</dbReference>
<accession>A0AAV7GKM3</accession>